<name>A0AAN9XQC0_PSOTE</name>
<reference evidence="9 10" key="1">
    <citation type="submission" date="2024-01" db="EMBL/GenBank/DDBJ databases">
        <title>The genomes of 5 underutilized Papilionoideae crops provide insights into root nodulation and disease resistanc.</title>
        <authorList>
            <person name="Jiang F."/>
        </authorList>
    </citation>
    <scope>NUCLEOTIDE SEQUENCE [LARGE SCALE GENOMIC DNA]</scope>
    <source>
        <strain evidence="9">DUOXIRENSHENG_FW03</strain>
        <tissue evidence="9">Leaves</tissue>
    </source>
</reference>
<dbReference type="InterPro" id="IPR016181">
    <property type="entry name" value="Acyl_CoA_acyltransferase"/>
</dbReference>
<dbReference type="CDD" id="cd15539">
    <property type="entry name" value="PHD1_AIRE"/>
    <property type="match status" value="1"/>
</dbReference>
<comment type="subcellular location">
    <subcellularLocation>
        <location evidence="1">Nucleus</location>
    </subcellularLocation>
</comment>
<dbReference type="InterPro" id="IPR019787">
    <property type="entry name" value="Znf_PHD-finger"/>
</dbReference>
<keyword evidence="3 6" id="KW-0863">Zinc-finger</keyword>
<keyword evidence="10" id="KW-1185">Reference proteome</keyword>
<dbReference type="SUPFAM" id="SSF57903">
    <property type="entry name" value="FYVE/PHD zinc finger"/>
    <property type="match status" value="2"/>
</dbReference>
<dbReference type="GO" id="GO:0008270">
    <property type="term" value="F:zinc ion binding"/>
    <property type="evidence" value="ECO:0007669"/>
    <property type="project" value="UniProtKB-KW"/>
</dbReference>
<dbReference type="SUPFAM" id="SSF55729">
    <property type="entry name" value="Acyl-CoA N-acyltransferases (Nat)"/>
    <property type="match status" value="1"/>
</dbReference>
<evidence type="ECO:0000259" key="8">
    <source>
        <dbReference type="PROSITE" id="PS50016"/>
    </source>
</evidence>
<dbReference type="Gene3D" id="3.40.630.30">
    <property type="match status" value="1"/>
</dbReference>
<dbReference type="InterPro" id="IPR011011">
    <property type="entry name" value="Znf_FYVE_PHD"/>
</dbReference>
<evidence type="ECO:0000256" key="4">
    <source>
        <dbReference type="ARBA" id="ARBA00022833"/>
    </source>
</evidence>
<dbReference type="PROSITE" id="PS01359">
    <property type="entry name" value="ZF_PHD_1"/>
    <property type="match status" value="1"/>
</dbReference>
<dbReference type="PANTHER" id="PTHR47025">
    <property type="entry name" value="AUTOIMMUNE REGULATOR"/>
    <property type="match status" value="1"/>
</dbReference>
<evidence type="ECO:0000256" key="2">
    <source>
        <dbReference type="ARBA" id="ARBA00022723"/>
    </source>
</evidence>
<evidence type="ECO:0000256" key="3">
    <source>
        <dbReference type="ARBA" id="ARBA00022771"/>
    </source>
</evidence>
<feature type="domain" description="PHD-type" evidence="8">
    <location>
        <begin position="719"/>
        <end position="764"/>
    </location>
</feature>
<dbReference type="AlphaFoldDB" id="A0AAN9XQC0"/>
<feature type="region of interest" description="Disordered" evidence="7">
    <location>
        <begin position="1"/>
        <end position="24"/>
    </location>
</feature>
<protein>
    <recommendedName>
        <fullName evidence="8">PHD-type domain-containing protein</fullName>
    </recommendedName>
</protein>
<dbReference type="InterPro" id="IPR019786">
    <property type="entry name" value="Zinc_finger_PHD-type_CS"/>
</dbReference>
<evidence type="ECO:0000256" key="5">
    <source>
        <dbReference type="ARBA" id="ARBA00023242"/>
    </source>
</evidence>
<dbReference type="SMART" id="SM00249">
    <property type="entry name" value="PHD"/>
    <property type="match status" value="2"/>
</dbReference>
<dbReference type="GO" id="GO:0000977">
    <property type="term" value="F:RNA polymerase II transcription regulatory region sequence-specific DNA binding"/>
    <property type="evidence" value="ECO:0007669"/>
    <property type="project" value="TreeGrafter"/>
</dbReference>
<keyword evidence="2" id="KW-0479">Metal-binding</keyword>
<sequence>MENQNLEKTYRHHRRVQSMAKGTDSGEFVVHSKVRTGLKREFAFAMKAQSEICGASLGRTRASKNRPEPPVQTASARKRSRKSEEPKTSEDVMSEEEAKSDVVDLQSDDEPKNNHVGESESVAMPVCEEEPKSDVVLEAIISEEEPKVVETVISEEEPKVLETVINEEEPKVLETVIREEEPKVVDSVINEEEPVPKMLDAVINEEEPIPKVLDDVINEKEPIVSAAVKEEVVDEMAQSLCKEVSEKGVAEEKDPNGSTPALVNEGGKGRKRKKLLEKPQSERRFTRSALKVKSEETNDGEHVGVVGIDDGVKKETETEASLSLTTPSSAIFLNTRLRRFPTKLKDLLATGILEGLPVKYMKASKTRWKADERGLQGVIKGSGVLCFCGICKGVEAVSPTVFELHAGSANKRPPEYIYIQNVNCGNTLRDVMNACCNFPLESMEEAVQKLLGDFTMKRSCICMNCRGVFKGVSKLVCDSCLSSPPQTAVTGSKSISQPVQPRSPEPFEIQKALDTGMQPNSLDTGMQPNSLDTGMQPNSLDSGMHPNSFDNGMHPNSLDTGMQTNSLDTGVQLNSLGTGMQPNSLDTGMQSNSLNNMMTPKSFKNGMKHSASRGKSQGRLTRKDLRLHKLVFEADVLPDGTEVAYYAHGQKLLVGYKKGYGIFCTCCNSEVSASQFEAHAGWASRRKPYLHIYTSNGISLHELSISLSKDRRFSNNDNDDLCIICEDGGDLLCCDGCPRAFHIDCVPLPCISTGTWYCKYCQNVFQKDRHGQHNVNALAAGRIAGTDILEQMNRRCIRVVKTVEVDHGGCALCSRHNFSKSFGPRTVIICDQCEKEYHVGCLKDHNMQNLEELPEGNWFCSTNCNQIHSALTSLVASGEKNIPDSLLSLIKKKHEEKNLEIEADFDVKWRVMNWKLDDAADNRKLISKAVAIFHERFDPIVDSTSGRDFIPAMLFGRNIRGQDFSGMYCALLTVNKATVCAGVFRVFGTEIAELPLVATTADHQGQGYFQSLFSCIETLLGSLNVKNLVLPAADEAESIWTGKFGFTKLTQDEINKYKKFYRMMIFQGTSVLQKSVPAAQ</sequence>
<dbReference type="GO" id="GO:0005634">
    <property type="term" value="C:nucleus"/>
    <property type="evidence" value="ECO:0007669"/>
    <property type="project" value="UniProtKB-SubCell"/>
</dbReference>
<dbReference type="InterPro" id="IPR056511">
    <property type="entry name" value="IDM1_C"/>
</dbReference>
<dbReference type="FunFam" id="3.40.630.30:FF:000073">
    <property type="entry name" value="PHD finger family protein"/>
    <property type="match status" value="1"/>
</dbReference>
<comment type="caution">
    <text evidence="9">The sequence shown here is derived from an EMBL/GenBank/DDBJ whole genome shotgun (WGS) entry which is preliminary data.</text>
</comment>
<dbReference type="Gene3D" id="3.30.40.10">
    <property type="entry name" value="Zinc/RING finger domain, C3HC4 (zinc finger)"/>
    <property type="match status" value="2"/>
</dbReference>
<dbReference type="PROSITE" id="PS50016">
    <property type="entry name" value="ZF_PHD_2"/>
    <property type="match status" value="1"/>
</dbReference>
<accession>A0AAN9XQC0</accession>
<dbReference type="FunFam" id="3.30.40.10:FF:000494">
    <property type="entry name" value="Acyl-CoA N-acyltransferase with RING/FYVE/PHD-type zinc finger domain"/>
    <property type="match status" value="1"/>
</dbReference>
<feature type="compositionally biased region" description="Basic and acidic residues" evidence="7">
    <location>
        <begin position="246"/>
        <end position="255"/>
    </location>
</feature>
<dbReference type="GO" id="GO:0003682">
    <property type="term" value="F:chromatin binding"/>
    <property type="evidence" value="ECO:0007669"/>
    <property type="project" value="TreeGrafter"/>
</dbReference>
<dbReference type="EMBL" id="JAYMYS010000003">
    <property type="protein sequence ID" value="KAK7402099.1"/>
    <property type="molecule type" value="Genomic_DNA"/>
</dbReference>
<keyword evidence="4" id="KW-0862">Zinc</keyword>
<dbReference type="Pfam" id="PF16135">
    <property type="entry name" value="TDBD"/>
    <property type="match status" value="2"/>
</dbReference>
<feature type="region of interest" description="Disordered" evidence="7">
    <location>
        <begin position="55"/>
        <end position="117"/>
    </location>
</feature>
<dbReference type="GO" id="GO:0042393">
    <property type="term" value="F:histone binding"/>
    <property type="evidence" value="ECO:0007669"/>
    <property type="project" value="TreeGrafter"/>
</dbReference>
<feature type="region of interest" description="Disordered" evidence="7">
    <location>
        <begin position="246"/>
        <end position="275"/>
    </location>
</feature>
<feature type="region of interest" description="Disordered" evidence="7">
    <location>
        <begin position="484"/>
        <end position="503"/>
    </location>
</feature>
<dbReference type="PANTHER" id="PTHR47025:SF2">
    <property type="entry name" value="AUTOIMMUNE REGULATOR"/>
    <property type="match status" value="1"/>
</dbReference>
<evidence type="ECO:0000256" key="7">
    <source>
        <dbReference type="SAM" id="MobiDB-lite"/>
    </source>
</evidence>
<dbReference type="GO" id="GO:0045944">
    <property type="term" value="P:positive regulation of transcription by RNA polymerase II"/>
    <property type="evidence" value="ECO:0007669"/>
    <property type="project" value="TreeGrafter"/>
</dbReference>
<dbReference type="InterPro" id="IPR013083">
    <property type="entry name" value="Znf_RING/FYVE/PHD"/>
</dbReference>
<dbReference type="Pfam" id="PF23209">
    <property type="entry name" value="IDM1_C"/>
    <property type="match status" value="1"/>
</dbReference>
<evidence type="ECO:0000313" key="9">
    <source>
        <dbReference type="EMBL" id="KAK7402099.1"/>
    </source>
</evidence>
<organism evidence="9 10">
    <name type="scientific">Psophocarpus tetragonolobus</name>
    <name type="common">Winged bean</name>
    <name type="synonym">Dolichos tetragonolobus</name>
    <dbReference type="NCBI Taxonomy" id="3891"/>
    <lineage>
        <taxon>Eukaryota</taxon>
        <taxon>Viridiplantae</taxon>
        <taxon>Streptophyta</taxon>
        <taxon>Embryophyta</taxon>
        <taxon>Tracheophyta</taxon>
        <taxon>Spermatophyta</taxon>
        <taxon>Magnoliopsida</taxon>
        <taxon>eudicotyledons</taxon>
        <taxon>Gunneridae</taxon>
        <taxon>Pentapetalae</taxon>
        <taxon>rosids</taxon>
        <taxon>fabids</taxon>
        <taxon>Fabales</taxon>
        <taxon>Fabaceae</taxon>
        <taxon>Papilionoideae</taxon>
        <taxon>50 kb inversion clade</taxon>
        <taxon>NPAAA clade</taxon>
        <taxon>indigoferoid/millettioid clade</taxon>
        <taxon>Phaseoleae</taxon>
        <taxon>Psophocarpus</taxon>
    </lineage>
</organism>
<dbReference type="InterPro" id="IPR032308">
    <property type="entry name" value="TDBD"/>
</dbReference>
<dbReference type="Proteomes" id="UP001386955">
    <property type="component" value="Unassembled WGS sequence"/>
</dbReference>
<dbReference type="InterPro" id="IPR001965">
    <property type="entry name" value="Znf_PHD"/>
</dbReference>
<feature type="compositionally biased region" description="Polar residues" evidence="7">
    <location>
        <begin position="484"/>
        <end position="500"/>
    </location>
</feature>
<evidence type="ECO:0000256" key="1">
    <source>
        <dbReference type="ARBA" id="ARBA00004123"/>
    </source>
</evidence>
<evidence type="ECO:0000313" key="10">
    <source>
        <dbReference type="Proteomes" id="UP001386955"/>
    </source>
</evidence>
<gene>
    <name evidence="9" type="ORF">VNO78_14096</name>
</gene>
<feature type="compositionally biased region" description="Basic and acidic residues" evidence="7">
    <location>
        <begin position="82"/>
        <end position="102"/>
    </location>
</feature>
<proteinExistence type="predicted"/>
<evidence type="ECO:0000256" key="6">
    <source>
        <dbReference type="PROSITE-ProRule" id="PRU00146"/>
    </source>
</evidence>
<keyword evidence="5" id="KW-0539">Nucleus</keyword>